<dbReference type="SUPFAM" id="SSF57850">
    <property type="entry name" value="RING/U-box"/>
    <property type="match status" value="1"/>
</dbReference>
<evidence type="ECO:0000313" key="12">
    <source>
        <dbReference type="EMBL" id="TNN40360.1"/>
    </source>
</evidence>
<evidence type="ECO:0000256" key="4">
    <source>
        <dbReference type="ARBA" id="ARBA00047974"/>
    </source>
</evidence>
<evidence type="ECO:0000256" key="2">
    <source>
        <dbReference type="ARBA" id="ARBA00022771"/>
    </source>
</evidence>
<comment type="caution">
    <text evidence="12">The sequence shown here is derived from an EMBL/GenBank/DDBJ whole genome shotgun (WGS) entry which is preliminary data.</text>
</comment>
<dbReference type="GO" id="GO:0019563">
    <property type="term" value="P:glycerol catabolic process"/>
    <property type="evidence" value="ECO:0007669"/>
    <property type="project" value="TreeGrafter"/>
</dbReference>
<keyword evidence="3" id="KW-0862">Zinc</keyword>
<keyword evidence="12" id="KW-0808">Transferase</keyword>
<keyword evidence="13" id="KW-1185">Reference proteome</keyword>
<dbReference type="GO" id="GO:0050354">
    <property type="term" value="F:triokinase activity"/>
    <property type="evidence" value="ECO:0007669"/>
    <property type="project" value="UniProtKB-EC"/>
</dbReference>
<evidence type="ECO:0000256" key="1">
    <source>
        <dbReference type="ARBA" id="ARBA00022723"/>
    </source>
</evidence>
<keyword evidence="1" id="KW-0479">Metal-binding</keyword>
<dbReference type="SMART" id="SM00184">
    <property type="entry name" value="RING"/>
    <property type="match status" value="1"/>
</dbReference>
<feature type="domain" description="B box-type" evidence="10">
    <location>
        <begin position="418"/>
        <end position="458"/>
    </location>
</feature>
<dbReference type="Proteomes" id="UP000314294">
    <property type="component" value="Unassembled WGS sequence"/>
</dbReference>
<evidence type="ECO:0000256" key="6">
    <source>
        <dbReference type="PROSITE-ProRule" id="PRU00024"/>
    </source>
</evidence>
<dbReference type="Pfam" id="PF02733">
    <property type="entry name" value="Dak1"/>
    <property type="match status" value="1"/>
</dbReference>
<dbReference type="Gene3D" id="3.30.40.10">
    <property type="entry name" value="Zinc/RING finger domain, C3HC4 (zinc finger)"/>
    <property type="match status" value="1"/>
</dbReference>
<dbReference type="InterPro" id="IPR017907">
    <property type="entry name" value="Znf_RING_CS"/>
</dbReference>
<dbReference type="Pfam" id="PF00643">
    <property type="entry name" value="zf-B_box"/>
    <property type="match status" value="1"/>
</dbReference>
<evidence type="ECO:0000259" key="11">
    <source>
        <dbReference type="PROSITE" id="PS51481"/>
    </source>
</evidence>
<feature type="region of interest" description="Disordered" evidence="8">
    <location>
        <begin position="307"/>
        <end position="334"/>
    </location>
</feature>
<dbReference type="OrthoDB" id="1724672at2759"/>
<dbReference type="GO" id="GO:0004371">
    <property type="term" value="F:glycerone kinase activity"/>
    <property type="evidence" value="ECO:0007669"/>
    <property type="project" value="UniProtKB-EC"/>
</dbReference>
<feature type="domain" description="RING-type" evidence="9">
    <location>
        <begin position="243"/>
        <end position="283"/>
    </location>
</feature>
<feature type="coiled-coil region" evidence="7">
    <location>
        <begin position="538"/>
        <end position="565"/>
    </location>
</feature>
<proteinExistence type="predicted"/>
<keyword evidence="7" id="KW-0175">Coiled coil</keyword>
<reference evidence="12 13" key="1">
    <citation type="submission" date="2019-03" db="EMBL/GenBank/DDBJ databases">
        <title>First draft genome of Liparis tanakae, snailfish: a comprehensive survey of snailfish specific genes.</title>
        <authorList>
            <person name="Kim W."/>
            <person name="Song I."/>
            <person name="Jeong J.-H."/>
            <person name="Kim D."/>
            <person name="Kim S."/>
            <person name="Ryu S."/>
            <person name="Song J.Y."/>
            <person name="Lee S.K."/>
        </authorList>
    </citation>
    <scope>NUCLEOTIDE SEQUENCE [LARGE SCALE GENOMIC DNA]</scope>
    <source>
        <tissue evidence="12">Muscle</tissue>
    </source>
</reference>
<dbReference type="AlphaFoldDB" id="A0A4Z2FHH7"/>
<dbReference type="SUPFAM" id="SSF82549">
    <property type="entry name" value="DAK1/DegV-like"/>
    <property type="match status" value="1"/>
</dbReference>
<dbReference type="InterPro" id="IPR000315">
    <property type="entry name" value="Znf_B-box"/>
</dbReference>
<dbReference type="CDD" id="cd19769">
    <property type="entry name" value="Bbox2_TRIM16-like"/>
    <property type="match status" value="1"/>
</dbReference>
<name>A0A4Z2FHH7_9TELE</name>
<dbReference type="PROSITE" id="PS50089">
    <property type="entry name" value="ZF_RING_2"/>
    <property type="match status" value="1"/>
</dbReference>
<protein>
    <submittedName>
        <fullName evidence="12">Triokinase/FMN cyclase</fullName>
    </submittedName>
</protein>
<feature type="compositionally biased region" description="Gly residues" evidence="8">
    <location>
        <begin position="309"/>
        <end position="334"/>
    </location>
</feature>
<dbReference type="GO" id="GO:0008270">
    <property type="term" value="F:zinc ion binding"/>
    <property type="evidence" value="ECO:0007669"/>
    <property type="project" value="UniProtKB-KW"/>
</dbReference>
<dbReference type="Pfam" id="PF25600">
    <property type="entry name" value="TRIM_CC"/>
    <property type="match status" value="1"/>
</dbReference>
<dbReference type="PANTHER" id="PTHR28629">
    <property type="entry name" value="TRIOKINASE/FMN CYCLASE"/>
    <property type="match status" value="1"/>
</dbReference>
<evidence type="ECO:0000259" key="10">
    <source>
        <dbReference type="PROSITE" id="PS50119"/>
    </source>
</evidence>
<dbReference type="PROSITE" id="PS51481">
    <property type="entry name" value="DHAK"/>
    <property type="match status" value="1"/>
</dbReference>
<organism evidence="12 13">
    <name type="scientific">Liparis tanakae</name>
    <name type="common">Tanaka's snailfish</name>
    <dbReference type="NCBI Taxonomy" id="230148"/>
    <lineage>
        <taxon>Eukaryota</taxon>
        <taxon>Metazoa</taxon>
        <taxon>Chordata</taxon>
        <taxon>Craniata</taxon>
        <taxon>Vertebrata</taxon>
        <taxon>Euteleostomi</taxon>
        <taxon>Actinopterygii</taxon>
        <taxon>Neopterygii</taxon>
        <taxon>Teleostei</taxon>
        <taxon>Neoteleostei</taxon>
        <taxon>Acanthomorphata</taxon>
        <taxon>Eupercaria</taxon>
        <taxon>Perciformes</taxon>
        <taxon>Cottioidei</taxon>
        <taxon>Cottales</taxon>
        <taxon>Liparidae</taxon>
        <taxon>Liparis</taxon>
    </lineage>
</organism>
<dbReference type="InterPro" id="IPR001841">
    <property type="entry name" value="Znf_RING"/>
</dbReference>
<dbReference type="Pfam" id="PF13445">
    <property type="entry name" value="zf-RING_UBOX"/>
    <property type="match status" value="1"/>
</dbReference>
<dbReference type="Gene3D" id="3.30.160.60">
    <property type="entry name" value="Classic Zinc Finger"/>
    <property type="match status" value="1"/>
</dbReference>
<dbReference type="SMART" id="SM00336">
    <property type="entry name" value="BBOX"/>
    <property type="match status" value="1"/>
</dbReference>
<sequence>MSRKKLINSVDSCVDEALCGLVRAGGGLSLLKGHRVVLRSDLENLRGKVALLSGGGSGHEPAHGGYVGAGMLSAAVAGGVFASPPPASILAAILSLHAAGASGVLLIVKNYTGDRLNFGLAAEQARNHGVAVNMVIVAEDCAFDQPGKAGRRGLCGTILVHKLAGALAEEGSSLDQIVCKVTEVLKGVVLPHLPAKRRQKPFLVEKTAVDDSNKNNSRTWEASSEYSSMSLCGSFLSDEQFLCSICLDVFTNPSTTSCGHSYCIACISKYWNGSTIYQCPLCKKTFPKQPELQINRTLREITNEFKSMIGGGNGTRGGGAGGRGRGLRGGGAEGGMTNDLIAELKKRLPRAAQEPSLPMACETQESVPPTPASTPLASSVPNQSSIASPVSPSDNAAPPSYSRLGRRRFTVTGGEISTRIPVCPIHHRGIVIYCKTDQVCVCPECESEEHQGHDTVTLEDEWMETKVQLSASEKDVKEMIRQRIQKIEEIELSSTEQELAVEHHTAGSVCLFSELVSAMERSQAKLMETMDASRAAAALQAGAMKQQLELELEELRRRESGLAELALSDDYIHCVKVESRDVCTFTTFPVLSSPAPVKDWSGVSVTSDLGTGPIYRSLAAQVEKFKEELLILAGTGSADSALAPSPVPYQPETMRVEDYAGAKQF</sequence>
<dbReference type="EMBL" id="SRLO01001196">
    <property type="protein sequence ID" value="TNN40360.1"/>
    <property type="molecule type" value="Genomic_DNA"/>
</dbReference>
<keyword evidence="12" id="KW-0418">Kinase</keyword>
<keyword evidence="2 6" id="KW-0863">Zinc-finger</keyword>
<dbReference type="InterPro" id="IPR050861">
    <property type="entry name" value="Dihydroxyacetone_Kinase"/>
</dbReference>
<evidence type="ECO:0000313" key="13">
    <source>
        <dbReference type="Proteomes" id="UP000314294"/>
    </source>
</evidence>
<evidence type="ECO:0000256" key="3">
    <source>
        <dbReference type="ARBA" id="ARBA00022833"/>
    </source>
</evidence>
<evidence type="ECO:0000256" key="8">
    <source>
        <dbReference type="SAM" id="MobiDB-lite"/>
    </source>
</evidence>
<dbReference type="PROSITE" id="PS50119">
    <property type="entry name" value="ZF_BBOX"/>
    <property type="match status" value="1"/>
</dbReference>
<dbReference type="PANTHER" id="PTHR28629:SF4">
    <property type="entry name" value="TRIOKINASE_FMN CYCLASE"/>
    <property type="match status" value="1"/>
</dbReference>
<feature type="domain" description="DhaK" evidence="11">
    <location>
        <begin position="9"/>
        <end position="201"/>
    </location>
</feature>
<dbReference type="FunFam" id="3.40.50.10440:FF:000001">
    <property type="entry name" value="Dihydroxyacetone kinase, DhaK subunit"/>
    <property type="match status" value="1"/>
</dbReference>
<evidence type="ECO:0000256" key="5">
    <source>
        <dbReference type="ARBA" id="ARBA00048898"/>
    </source>
</evidence>
<feature type="region of interest" description="Disordered" evidence="8">
    <location>
        <begin position="361"/>
        <end position="402"/>
    </location>
</feature>
<dbReference type="InterPro" id="IPR027370">
    <property type="entry name" value="Znf-RING_euk"/>
</dbReference>
<evidence type="ECO:0000259" key="9">
    <source>
        <dbReference type="PROSITE" id="PS50089"/>
    </source>
</evidence>
<comment type="catalytic activity">
    <reaction evidence="5">
        <text>dihydroxyacetone + ATP = dihydroxyacetone phosphate + ADP + H(+)</text>
        <dbReference type="Rhea" id="RHEA:15773"/>
        <dbReference type="ChEBI" id="CHEBI:15378"/>
        <dbReference type="ChEBI" id="CHEBI:16016"/>
        <dbReference type="ChEBI" id="CHEBI:30616"/>
        <dbReference type="ChEBI" id="CHEBI:57642"/>
        <dbReference type="ChEBI" id="CHEBI:456216"/>
        <dbReference type="EC" id="2.7.1.29"/>
    </reaction>
</comment>
<dbReference type="PROSITE" id="PS00518">
    <property type="entry name" value="ZF_RING_1"/>
    <property type="match status" value="1"/>
</dbReference>
<evidence type="ECO:0000256" key="7">
    <source>
        <dbReference type="SAM" id="Coils"/>
    </source>
</evidence>
<dbReference type="SUPFAM" id="SSF57845">
    <property type="entry name" value="B-box zinc-binding domain"/>
    <property type="match status" value="1"/>
</dbReference>
<gene>
    <name evidence="12" type="primary">Tkfc</name>
    <name evidence="12" type="ORF">EYF80_049473</name>
</gene>
<dbReference type="GO" id="GO:0005829">
    <property type="term" value="C:cytosol"/>
    <property type="evidence" value="ECO:0007669"/>
    <property type="project" value="TreeGrafter"/>
</dbReference>
<feature type="compositionally biased region" description="Polar residues" evidence="8">
    <location>
        <begin position="382"/>
        <end position="394"/>
    </location>
</feature>
<dbReference type="Gene3D" id="3.40.50.10440">
    <property type="entry name" value="Dihydroxyacetone kinase, domain 1"/>
    <property type="match status" value="1"/>
</dbReference>
<dbReference type="InterPro" id="IPR058030">
    <property type="entry name" value="TRIM8/14/16/25/29/45/65_CC"/>
</dbReference>
<dbReference type="InterPro" id="IPR004006">
    <property type="entry name" value="DhaK_dom"/>
</dbReference>
<comment type="catalytic activity">
    <reaction evidence="4">
        <text>D-glyceraldehyde + ATP = D-glyceraldehyde 3-phosphate + ADP + H(+)</text>
        <dbReference type="Rhea" id="RHEA:13941"/>
        <dbReference type="ChEBI" id="CHEBI:15378"/>
        <dbReference type="ChEBI" id="CHEBI:17378"/>
        <dbReference type="ChEBI" id="CHEBI:30616"/>
        <dbReference type="ChEBI" id="CHEBI:59776"/>
        <dbReference type="ChEBI" id="CHEBI:456216"/>
        <dbReference type="EC" id="2.7.1.28"/>
    </reaction>
</comment>
<dbReference type="InterPro" id="IPR013083">
    <property type="entry name" value="Znf_RING/FYVE/PHD"/>
</dbReference>
<accession>A0A4Z2FHH7</accession>